<dbReference type="RefSeq" id="WP_071175240.1">
    <property type="nucleotide sequence ID" value="NZ_CP017831.1"/>
</dbReference>
<dbReference type="InterPro" id="IPR016181">
    <property type="entry name" value="Acyl_CoA_acyltransferase"/>
</dbReference>
<dbReference type="Pfam" id="PF13302">
    <property type="entry name" value="Acetyltransf_3"/>
    <property type="match status" value="1"/>
</dbReference>
<sequence length="179" mass="20851">MITLRPLTLSDAPLMLEWMHDQELVKDLHKDFSSMTIENCENFIKKAQNDKNNLHLAIALREANTSEGTYLGTASLKDIDTILAIAEFGIVIRRCATGKGYSIEAMKQILNKGFKDLHLRQIYWCVDFENKRALRFYDKNGYNRVNLKDYPTLYTHIVESGDYEQDKIDSYVWYIAEEQ</sequence>
<dbReference type="PROSITE" id="PS51186">
    <property type="entry name" value="GNAT"/>
    <property type="match status" value="1"/>
</dbReference>
<evidence type="ECO:0000313" key="3">
    <source>
        <dbReference type="Proteomes" id="UP000179284"/>
    </source>
</evidence>
<gene>
    <name evidence="2" type="ORF">bhn_I0433</name>
</gene>
<organism evidence="2 3">
    <name type="scientific">Butyrivibrio hungatei</name>
    <dbReference type="NCBI Taxonomy" id="185008"/>
    <lineage>
        <taxon>Bacteria</taxon>
        <taxon>Bacillati</taxon>
        <taxon>Bacillota</taxon>
        <taxon>Clostridia</taxon>
        <taxon>Lachnospirales</taxon>
        <taxon>Lachnospiraceae</taxon>
        <taxon>Butyrivibrio</taxon>
    </lineage>
</organism>
<protein>
    <submittedName>
        <fullName evidence="2">GNAT family acetyltransferase</fullName>
    </submittedName>
</protein>
<dbReference type="SUPFAM" id="SSF55729">
    <property type="entry name" value="Acyl-CoA N-acyltransferases (Nat)"/>
    <property type="match status" value="1"/>
</dbReference>
<reference evidence="3" key="1">
    <citation type="submission" date="2016-10" db="EMBL/GenBank/DDBJ databases">
        <title>The complete genome sequence of the rumen bacterium Butyrivibrio hungatei MB2003.</title>
        <authorList>
            <person name="Palevich N."/>
            <person name="Kelly W.J."/>
            <person name="Leahy S.C."/>
            <person name="Altermann E."/>
            <person name="Rakonjac J."/>
            <person name="Attwood G.T."/>
        </authorList>
    </citation>
    <scope>NUCLEOTIDE SEQUENCE [LARGE SCALE GENOMIC DNA]</scope>
    <source>
        <strain evidence="3">MB2003</strain>
    </source>
</reference>
<dbReference type="PANTHER" id="PTHR43415">
    <property type="entry name" value="SPERMIDINE N(1)-ACETYLTRANSFERASE"/>
    <property type="match status" value="1"/>
</dbReference>
<keyword evidence="3" id="KW-1185">Reference proteome</keyword>
<name>A0A1D9NYP3_9FIRM</name>
<dbReference type="GO" id="GO:0016747">
    <property type="term" value="F:acyltransferase activity, transferring groups other than amino-acyl groups"/>
    <property type="evidence" value="ECO:0007669"/>
    <property type="project" value="InterPro"/>
</dbReference>
<dbReference type="AlphaFoldDB" id="A0A1D9NYP3"/>
<feature type="domain" description="N-acetyltransferase" evidence="1">
    <location>
        <begin position="2"/>
        <end position="164"/>
    </location>
</feature>
<dbReference type="Gene3D" id="3.40.630.30">
    <property type="match status" value="1"/>
</dbReference>
<dbReference type="EMBL" id="CP017831">
    <property type="protein sequence ID" value="AOZ95467.1"/>
    <property type="molecule type" value="Genomic_DNA"/>
</dbReference>
<dbReference type="PANTHER" id="PTHR43415:SF3">
    <property type="entry name" value="GNAT-FAMILY ACETYLTRANSFERASE"/>
    <property type="match status" value="1"/>
</dbReference>
<dbReference type="KEGG" id="bhu:bhn_I0433"/>
<evidence type="ECO:0000313" key="2">
    <source>
        <dbReference type="EMBL" id="AOZ95467.1"/>
    </source>
</evidence>
<dbReference type="InterPro" id="IPR000182">
    <property type="entry name" value="GNAT_dom"/>
</dbReference>
<accession>A0A1D9NYP3</accession>
<evidence type="ECO:0000259" key="1">
    <source>
        <dbReference type="PROSITE" id="PS51186"/>
    </source>
</evidence>
<dbReference type="Proteomes" id="UP000179284">
    <property type="component" value="Chromosome I"/>
</dbReference>
<proteinExistence type="predicted"/>